<feature type="compositionally biased region" description="Basic and acidic residues" evidence="1">
    <location>
        <begin position="677"/>
        <end position="689"/>
    </location>
</feature>
<feature type="compositionally biased region" description="Basic and acidic residues" evidence="1">
    <location>
        <begin position="482"/>
        <end position="493"/>
    </location>
</feature>
<dbReference type="RefSeq" id="XP_058329699.1">
    <property type="nucleotide sequence ID" value="XM_058476809.1"/>
</dbReference>
<feature type="compositionally biased region" description="Basic and acidic residues" evidence="1">
    <location>
        <begin position="176"/>
        <end position="210"/>
    </location>
</feature>
<feature type="compositionally biased region" description="Low complexity" evidence="1">
    <location>
        <begin position="213"/>
        <end position="229"/>
    </location>
</feature>
<feature type="compositionally biased region" description="Acidic residues" evidence="1">
    <location>
        <begin position="513"/>
        <end position="522"/>
    </location>
</feature>
<feature type="compositionally biased region" description="Acidic residues" evidence="1">
    <location>
        <begin position="60"/>
        <end position="72"/>
    </location>
</feature>
<feature type="compositionally biased region" description="Acidic residues" evidence="1">
    <location>
        <begin position="690"/>
        <end position="700"/>
    </location>
</feature>
<sequence length="710" mass="77767">MDVPAGEDLEMASPYQGQGDDFDIDIDLMDDRDQASNMDSDMLGAEDLFSTAHPSLFPDDPTDDADMVDEASSEGSMIDADNVPDNDQDVDLQLEEVTQEAEMLEDAQVPSETVEAPIETENIQEIPSGPAPVEIKDEVTKPTEHAPSEPDRAEAVGSDRPPRHYDDNADDPASADNEKKDIGENFDEVTKETVPTSEERETDTAQKEENTDAPYAAASAASYEAGGTADETYVDRNEGPTASEAQDGSALGNDEETLHPVKVLYQENEISLFPPHEGDSVETFFLHDEDLAYDTLDKLFGALRGILLDNVNEDEVLVIDIDSLGIRLTEANALYLSLSTKPDLQSEINSLESAANKGQGLSTIQPWGLDGYDGADQEAEGEHLEGSSHEDVSQDQSNEALDAHAQGENVARGAEADVEEHVGSPHDQDESYGGVQEDGDATQETQGKERDQSEEPKTESTTTIAPTSVGQDEQHEEEFDHEPDNDGEYHAPDEDYQEADVQEVETETYYTEDAPEEVEEGEYQDHQPGDEGEDSHEVQDTRASEQGKDDGLASTHDDGQDVADANDLPEELEATANDIPVENPQVLGRQTPEPEDYLLGVEEDLMKTPSKADKGDHNDQVGGEGETFPEEDFADGALGDGIAESHQDNNDTFNDAFDEAEDFELGEIDPSSTNDSHTLDTHSIKRSREEEDEWDIEDFTTPEMKRRRSE</sequence>
<evidence type="ECO:0000256" key="1">
    <source>
        <dbReference type="SAM" id="MobiDB-lite"/>
    </source>
</evidence>
<feature type="region of interest" description="Disordered" evidence="1">
    <location>
        <begin position="1"/>
        <end position="24"/>
    </location>
</feature>
<dbReference type="OrthoDB" id="5339076at2759"/>
<dbReference type="AlphaFoldDB" id="A0A9W9NUL0"/>
<feature type="region of interest" description="Disordered" evidence="1">
    <location>
        <begin position="101"/>
        <end position="254"/>
    </location>
</feature>
<evidence type="ECO:0000313" key="3">
    <source>
        <dbReference type="Proteomes" id="UP001150941"/>
    </source>
</evidence>
<feature type="compositionally biased region" description="Acidic residues" evidence="1">
    <location>
        <begin position="656"/>
        <end position="667"/>
    </location>
</feature>
<name>A0A9W9NUL0_9EURO</name>
<organism evidence="2 3">
    <name type="scientific">Penicillium chermesinum</name>
    <dbReference type="NCBI Taxonomy" id="63820"/>
    <lineage>
        <taxon>Eukaryota</taxon>
        <taxon>Fungi</taxon>
        <taxon>Dikarya</taxon>
        <taxon>Ascomycota</taxon>
        <taxon>Pezizomycotina</taxon>
        <taxon>Eurotiomycetes</taxon>
        <taxon>Eurotiomycetidae</taxon>
        <taxon>Eurotiales</taxon>
        <taxon>Aspergillaceae</taxon>
        <taxon>Penicillium</taxon>
    </lineage>
</organism>
<feature type="region of interest" description="Disordered" evidence="1">
    <location>
        <begin position="51"/>
        <end position="89"/>
    </location>
</feature>
<keyword evidence="3" id="KW-1185">Reference proteome</keyword>
<feature type="region of interest" description="Disordered" evidence="1">
    <location>
        <begin position="409"/>
        <end position="710"/>
    </location>
</feature>
<feature type="compositionally biased region" description="Basic and acidic residues" evidence="1">
    <location>
        <begin position="446"/>
        <end position="458"/>
    </location>
</feature>
<feature type="compositionally biased region" description="Basic and acidic residues" evidence="1">
    <location>
        <begin position="419"/>
        <end position="429"/>
    </location>
</feature>
<evidence type="ECO:0000313" key="2">
    <source>
        <dbReference type="EMBL" id="KAJ5226288.1"/>
    </source>
</evidence>
<feature type="compositionally biased region" description="Basic and acidic residues" evidence="1">
    <location>
        <begin position="604"/>
        <end position="619"/>
    </location>
</feature>
<feature type="compositionally biased region" description="Acidic residues" evidence="1">
    <location>
        <begin position="1"/>
        <end position="10"/>
    </location>
</feature>
<proteinExistence type="predicted"/>
<dbReference type="GeneID" id="83204112"/>
<feature type="region of interest" description="Disordered" evidence="1">
    <location>
        <begin position="354"/>
        <end position="396"/>
    </location>
</feature>
<feature type="compositionally biased region" description="Basic and acidic residues" evidence="1">
    <location>
        <begin position="134"/>
        <end position="154"/>
    </location>
</feature>
<comment type="caution">
    <text evidence="2">The sequence shown here is derived from an EMBL/GenBank/DDBJ whole genome shotgun (WGS) entry which is preliminary data.</text>
</comment>
<reference evidence="2" key="1">
    <citation type="submission" date="2022-11" db="EMBL/GenBank/DDBJ databases">
        <authorList>
            <person name="Petersen C."/>
        </authorList>
    </citation>
    <scope>NUCLEOTIDE SEQUENCE</scope>
    <source>
        <strain evidence="2">IBT 19713</strain>
    </source>
</reference>
<protein>
    <submittedName>
        <fullName evidence="2">Uncharacterized protein</fullName>
    </submittedName>
</protein>
<feature type="compositionally biased region" description="Basic and acidic residues" evidence="1">
    <location>
        <begin position="380"/>
        <end position="392"/>
    </location>
</feature>
<feature type="compositionally biased region" description="Polar residues" evidence="1">
    <location>
        <begin position="459"/>
        <end position="470"/>
    </location>
</feature>
<accession>A0A9W9NUL0</accession>
<gene>
    <name evidence="2" type="ORF">N7468_007513</name>
</gene>
<reference evidence="2" key="2">
    <citation type="journal article" date="2023" name="IMA Fungus">
        <title>Comparative genomic study of the Penicillium genus elucidates a diverse pangenome and 15 lateral gene transfer events.</title>
        <authorList>
            <person name="Petersen C."/>
            <person name="Sorensen T."/>
            <person name="Nielsen M.R."/>
            <person name="Sondergaard T.E."/>
            <person name="Sorensen J.L."/>
            <person name="Fitzpatrick D.A."/>
            <person name="Frisvad J.C."/>
            <person name="Nielsen K.L."/>
        </authorList>
    </citation>
    <scope>NUCLEOTIDE SEQUENCE</scope>
    <source>
        <strain evidence="2">IBT 19713</strain>
    </source>
</reference>
<feature type="compositionally biased region" description="Acidic residues" evidence="1">
    <location>
        <begin position="494"/>
        <end position="506"/>
    </location>
</feature>
<dbReference type="EMBL" id="JAPQKS010000005">
    <property type="protein sequence ID" value="KAJ5226288.1"/>
    <property type="molecule type" value="Genomic_DNA"/>
</dbReference>
<dbReference type="Proteomes" id="UP001150941">
    <property type="component" value="Unassembled WGS sequence"/>
</dbReference>
<feature type="compositionally biased region" description="Basic and acidic residues" evidence="1">
    <location>
        <begin position="523"/>
        <end position="559"/>
    </location>
</feature>